<sequence>MTYEAITFQQAPIITFGYIVQIILSLAIVIGLIYISAKYLLPRLQQMTPNGKFMQVTDKMGLEPQATLYTVKAGSQIYLIAVSNKNITLIDKFKEGEIG</sequence>
<protein>
    <recommendedName>
        <fullName evidence="9">Flagellar protein</fullName>
    </recommendedName>
</protein>
<reference evidence="7 8" key="1">
    <citation type="journal article" date="2016" name="Nat. Commun.">
        <title>Thousands of microbial genomes shed light on interconnected biogeochemical processes in an aquifer system.</title>
        <authorList>
            <person name="Anantharaman K."/>
            <person name="Brown C.T."/>
            <person name="Hug L.A."/>
            <person name="Sharon I."/>
            <person name="Castelle C.J."/>
            <person name="Probst A.J."/>
            <person name="Thomas B.C."/>
            <person name="Singh A."/>
            <person name="Wilkins M.J."/>
            <person name="Karaoz U."/>
            <person name="Brodie E.L."/>
            <person name="Williams K.H."/>
            <person name="Hubbard S.S."/>
            <person name="Banfield J.F."/>
        </authorList>
    </citation>
    <scope>NUCLEOTIDE SEQUENCE [LARGE SCALE GENOMIC DNA]</scope>
</reference>
<evidence type="ECO:0000256" key="2">
    <source>
        <dbReference type="ARBA" id="ARBA00022475"/>
    </source>
</evidence>
<keyword evidence="2" id="KW-1003">Cell membrane</keyword>
<dbReference type="GO" id="GO:0044781">
    <property type="term" value="P:bacterial-type flagellum organization"/>
    <property type="evidence" value="ECO:0007669"/>
    <property type="project" value="InterPro"/>
</dbReference>
<evidence type="ECO:0008006" key="9">
    <source>
        <dbReference type="Google" id="ProtNLM"/>
    </source>
</evidence>
<proteinExistence type="predicted"/>
<dbReference type="InterPro" id="IPR022781">
    <property type="entry name" value="Flagellar_biosynth_FliO"/>
</dbReference>
<evidence type="ECO:0000313" key="7">
    <source>
        <dbReference type="EMBL" id="OGC21396.1"/>
    </source>
</evidence>
<gene>
    <name evidence="7" type="ORF">A2310_01355</name>
</gene>
<keyword evidence="3 6" id="KW-0812">Transmembrane</keyword>
<evidence type="ECO:0000256" key="6">
    <source>
        <dbReference type="SAM" id="Phobius"/>
    </source>
</evidence>
<evidence type="ECO:0000256" key="1">
    <source>
        <dbReference type="ARBA" id="ARBA00004236"/>
    </source>
</evidence>
<dbReference type="GO" id="GO:0016020">
    <property type="term" value="C:membrane"/>
    <property type="evidence" value="ECO:0007669"/>
    <property type="project" value="InterPro"/>
</dbReference>
<feature type="transmembrane region" description="Helical" evidence="6">
    <location>
        <begin position="12"/>
        <end position="37"/>
    </location>
</feature>
<evidence type="ECO:0000256" key="3">
    <source>
        <dbReference type="ARBA" id="ARBA00022692"/>
    </source>
</evidence>
<comment type="subcellular location">
    <subcellularLocation>
        <location evidence="1">Cell membrane</location>
    </subcellularLocation>
</comment>
<dbReference type="Pfam" id="PF04347">
    <property type="entry name" value="FliO"/>
    <property type="match status" value="1"/>
</dbReference>
<comment type="caution">
    <text evidence="7">The sequence shown here is derived from an EMBL/GenBank/DDBJ whole genome shotgun (WGS) entry which is preliminary data.</text>
</comment>
<name>A0A1F4SLT5_UNCSA</name>
<evidence type="ECO:0000256" key="4">
    <source>
        <dbReference type="ARBA" id="ARBA00022989"/>
    </source>
</evidence>
<dbReference type="AlphaFoldDB" id="A0A1F4SLT5"/>
<evidence type="ECO:0000313" key="8">
    <source>
        <dbReference type="Proteomes" id="UP000178417"/>
    </source>
</evidence>
<dbReference type="EMBL" id="MEUB01000044">
    <property type="protein sequence ID" value="OGC21396.1"/>
    <property type="molecule type" value="Genomic_DNA"/>
</dbReference>
<accession>A0A1F4SLT5</accession>
<keyword evidence="4 6" id="KW-1133">Transmembrane helix</keyword>
<dbReference type="Proteomes" id="UP000178417">
    <property type="component" value="Unassembled WGS sequence"/>
</dbReference>
<organism evidence="7 8">
    <name type="scientific">candidate division WOR-1 bacterium RIFOXYB2_FULL_37_13</name>
    <dbReference type="NCBI Taxonomy" id="1802579"/>
    <lineage>
        <taxon>Bacteria</taxon>
        <taxon>Bacillati</taxon>
        <taxon>Saganbacteria</taxon>
    </lineage>
</organism>
<keyword evidence="5 6" id="KW-0472">Membrane</keyword>
<evidence type="ECO:0000256" key="5">
    <source>
        <dbReference type="ARBA" id="ARBA00023136"/>
    </source>
</evidence>